<dbReference type="Gene3D" id="3.40.1280.10">
    <property type="match status" value="1"/>
</dbReference>
<evidence type="ECO:0000313" key="5">
    <source>
        <dbReference type="Proteomes" id="UP000176648"/>
    </source>
</evidence>
<evidence type="ECO:0000256" key="2">
    <source>
        <dbReference type="ARBA" id="ARBA00022679"/>
    </source>
</evidence>
<dbReference type="GO" id="GO:0032259">
    <property type="term" value="P:methylation"/>
    <property type="evidence" value="ECO:0007669"/>
    <property type="project" value="UniProtKB-KW"/>
</dbReference>
<evidence type="ECO:0000313" key="4">
    <source>
        <dbReference type="EMBL" id="OGY96231.1"/>
    </source>
</evidence>
<dbReference type="PANTHER" id="PTHR46429:SF1">
    <property type="entry name" value="23S RRNA (GUANOSINE-2'-O-)-METHYLTRANSFERASE RLMB"/>
    <property type="match status" value="1"/>
</dbReference>
<dbReference type="AlphaFoldDB" id="A0A1G2C545"/>
<dbReference type="SUPFAM" id="SSF75217">
    <property type="entry name" value="alpha/beta knot"/>
    <property type="match status" value="1"/>
</dbReference>
<dbReference type="GO" id="GO:0006396">
    <property type="term" value="P:RNA processing"/>
    <property type="evidence" value="ECO:0007669"/>
    <property type="project" value="InterPro"/>
</dbReference>
<dbReference type="GO" id="GO:0008173">
    <property type="term" value="F:RNA methyltransferase activity"/>
    <property type="evidence" value="ECO:0007669"/>
    <property type="project" value="InterPro"/>
</dbReference>
<comment type="caution">
    <text evidence="4">The sequence shown here is derived from an EMBL/GenBank/DDBJ whole genome shotgun (WGS) entry which is preliminary data.</text>
</comment>
<proteinExistence type="predicted"/>
<dbReference type="InterPro" id="IPR029026">
    <property type="entry name" value="tRNA_m1G_MTases_N"/>
</dbReference>
<dbReference type="Pfam" id="PF00588">
    <property type="entry name" value="SpoU_methylase"/>
    <property type="match status" value="1"/>
</dbReference>
<keyword evidence="1" id="KW-0489">Methyltransferase</keyword>
<organism evidence="4 5">
    <name type="scientific">Candidatus Liptonbacteria bacterium GWB1_49_6</name>
    <dbReference type="NCBI Taxonomy" id="1798644"/>
    <lineage>
        <taxon>Bacteria</taxon>
        <taxon>Candidatus Liptoniibacteriota</taxon>
    </lineage>
</organism>
<feature type="domain" description="tRNA/rRNA methyltransferase SpoU type" evidence="3">
    <location>
        <begin position="14"/>
        <end position="163"/>
    </location>
</feature>
<dbReference type="EMBL" id="MHKU01000040">
    <property type="protein sequence ID" value="OGY96231.1"/>
    <property type="molecule type" value="Genomic_DNA"/>
</dbReference>
<dbReference type="PANTHER" id="PTHR46429">
    <property type="entry name" value="23S RRNA (GUANOSINE-2'-O-)-METHYLTRANSFERASE RLMB"/>
    <property type="match status" value="1"/>
</dbReference>
<evidence type="ECO:0000259" key="3">
    <source>
        <dbReference type="Pfam" id="PF00588"/>
    </source>
</evidence>
<dbReference type="InterPro" id="IPR029028">
    <property type="entry name" value="Alpha/beta_knot_MTases"/>
</dbReference>
<dbReference type="Proteomes" id="UP000176648">
    <property type="component" value="Unassembled WGS sequence"/>
</dbReference>
<keyword evidence="2" id="KW-0808">Transferase</keyword>
<dbReference type="InterPro" id="IPR001537">
    <property type="entry name" value="SpoU_MeTrfase"/>
</dbReference>
<dbReference type="CDD" id="cd18097">
    <property type="entry name" value="SpoU-like"/>
    <property type="match status" value="1"/>
</dbReference>
<dbReference type="GO" id="GO:0003723">
    <property type="term" value="F:RNA binding"/>
    <property type="evidence" value="ECO:0007669"/>
    <property type="project" value="InterPro"/>
</dbReference>
<reference evidence="4 5" key="1">
    <citation type="journal article" date="2016" name="Nat. Commun.">
        <title>Thousands of microbial genomes shed light on interconnected biogeochemical processes in an aquifer system.</title>
        <authorList>
            <person name="Anantharaman K."/>
            <person name="Brown C.T."/>
            <person name="Hug L.A."/>
            <person name="Sharon I."/>
            <person name="Castelle C.J."/>
            <person name="Probst A.J."/>
            <person name="Thomas B.C."/>
            <person name="Singh A."/>
            <person name="Wilkins M.J."/>
            <person name="Karaoz U."/>
            <person name="Brodie E.L."/>
            <person name="Williams K.H."/>
            <person name="Hubbard S.S."/>
            <person name="Banfield J.F."/>
        </authorList>
    </citation>
    <scope>NUCLEOTIDE SEQUENCE [LARGE SCALE GENOMIC DNA]</scope>
</reference>
<accession>A0A1G2C545</accession>
<name>A0A1G2C545_9BACT</name>
<sequence length="189" mass="20781">MPETRRVGIKRMEIAVILHNVRSLHNVGSIFRTADAAGVKEIYLCGFTPSPEGRFKKIRPQIAKTALGAEGFVHWEKVPKINLLIRRLKEEGYTVLAVEQAKKSLPYCAFKPKRGAKIALILGNEVHGIPPAVLKEADHILEIPMRGKKESLNVSVAAGVILFGLLYPVRARPPQGGRSHSDPGRRAGL</sequence>
<dbReference type="STRING" id="1798644.A2122_01755"/>
<protein>
    <recommendedName>
        <fullName evidence="3">tRNA/rRNA methyltransferase SpoU type domain-containing protein</fullName>
    </recommendedName>
</protein>
<dbReference type="InterPro" id="IPR004441">
    <property type="entry name" value="rRNA_MeTrfase_TrmH"/>
</dbReference>
<dbReference type="GO" id="GO:0005829">
    <property type="term" value="C:cytosol"/>
    <property type="evidence" value="ECO:0007669"/>
    <property type="project" value="TreeGrafter"/>
</dbReference>
<gene>
    <name evidence="4" type="ORF">A2122_01755</name>
</gene>
<evidence type="ECO:0000256" key="1">
    <source>
        <dbReference type="ARBA" id="ARBA00022603"/>
    </source>
</evidence>